<evidence type="ECO:0000313" key="1">
    <source>
        <dbReference type="EMBL" id="MBR0575621.1"/>
    </source>
</evidence>
<dbReference type="Proteomes" id="UP000675379">
    <property type="component" value="Unassembled WGS sequence"/>
</dbReference>
<keyword evidence="2" id="KW-1185">Reference proteome</keyword>
<dbReference type="AlphaFoldDB" id="A0A941HPN5"/>
<sequence length="233" mass="26344">MMDIHFEQIVEEVLRRYEARMRRRQVLLILKDGTNWRVLEAMMALLQAEGVTFRILNLLTREGGALAKPMFLGIPVIPGGILRFAAYEEFLEEDDAILVSELRFLEMLELKELRPKDTAGGILFTALFLGKPAYALCGDFLRGKNPPLMKKMKETLDLLHTWGLRVLNPPKAGAGEPSKTVPVKTAVPLGGYLTKAQIMNWEGEQVLPKNLRLTPEAEDYLRQKGVKILRDST</sequence>
<dbReference type="RefSeq" id="WP_211800145.1">
    <property type="nucleotide sequence ID" value="NZ_JAGSCS010000004.1"/>
</dbReference>
<gene>
    <name evidence="1" type="ORF">KCG48_04615</name>
</gene>
<dbReference type="EMBL" id="JAGSCS010000004">
    <property type="protein sequence ID" value="MBR0575621.1"/>
    <property type="molecule type" value="Genomic_DNA"/>
</dbReference>
<protein>
    <submittedName>
        <fullName evidence="1">Uncharacterized protein</fullName>
    </submittedName>
</protein>
<accession>A0A941HPN5</accession>
<name>A0A941HPN5_9CLOT</name>
<evidence type="ECO:0000313" key="2">
    <source>
        <dbReference type="Proteomes" id="UP000675379"/>
    </source>
</evidence>
<proteinExistence type="predicted"/>
<organism evidence="1 2">
    <name type="scientific">Proteiniclasticum sediminis</name>
    <dbReference type="NCBI Taxonomy" id="2804028"/>
    <lineage>
        <taxon>Bacteria</taxon>
        <taxon>Bacillati</taxon>
        <taxon>Bacillota</taxon>
        <taxon>Clostridia</taxon>
        <taxon>Eubacteriales</taxon>
        <taxon>Clostridiaceae</taxon>
        <taxon>Proteiniclasticum</taxon>
    </lineage>
</organism>
<comment type="caution">
    <text evidence="1">The sequence shown here is derived from an EMBL/GenBank/DDBJ whole genome shotgun (WGS) entry which is preliminary data.</text>
</comment>
<reference evidence="1" key="1">
    <citation type="submission" date="2021-04" db="EMBL/GenBank/DDBJ databases">
        <title>Proteiniclasticum sedimins sp. nov., an obligate anaerobic bacterium isolated from anaerobic sludge.</title>
        <authorList>
            <person name="Liu J."/>
        </authorList>
    </citation>
    <scope>NUCLEOTIDE SEQUENCE</scope>
    <source>
        <strain evidence="1">BAD-10</strain>
    </source>
</reference>